<feature type="repeat" description="RCC1" evidence="2">
    <location>
        <begin position="400"/>
        <end position="451"/>
    </location>
</feature>
<dbReference type="Gramene" id="TVU29407">
    <property type="protein sequence ID" value="TVU29407"/>
    <property type="gene ID" value="EJB05_20971"/>
</dbReference>
<protein>
    <recommendedName>
        <fullName evidence="3">RCC1-like domain-containing protein</fullName>
    </recommendedName>
</protein>
<comment type="caution">
    <text evidence="4">The sequence shown here is derived from an EMBL/GenBank/DDBJ whole genome shotgun (WGS) entry which is preliminary data.</text>
</comment>
<feature type="non-terminal residue" evidence="4">
    <location>
        <position position="1"/>
    </location>
</feature>
<feature type="domain" description="RCC1-like" evidence="3">
    <location>
        <begin position="166"/>
        <end position="498"/>
    </location>
</feature>
<dbReference type="OrthoDB" id="5981550at2759"/>
<feature type="repeat" description="RCC1" evidence="2">
    <location>
        <begin position="236"/>
        <end position="290"/>
    </location>
</feature>
<dbReference type="PRINTS" id="PR00633">
    <property type="entry name" value="RCCNDNSATION"/>
</dbReference>
<feature type="repeat" description="RCC1" evidence="2">
    <location>
        <begin position="346"/>
        <end position="399"/>
    </location>
</feature>
<dbReference type="PROSITE" id="PS00626">
    <property type="entry name" value="RCC1_2"/>
    <property type="match status" value="1"/>
</dbReference>
<sequence>TEFSAPLICIATALPESCSGLMDAASSGTSPVMHFHSIADESASHSSPLRTVLERSQRHCYGDGNPGEFPLAVSPSIVLHVLSSCDLDPKDLAALEASHTTTFYCFKPAHFAPNVALPLPELAAFDMCHKRTMFKLMKQEERECLKQRCGGSWKLVLRYILVIEKNSYRVIAGPGHSIVITTNGVVYSFGANCSGQLGLGDTEDRFKPCLIRSLQGIRITQAAVGSRRTMLVSDTGSVYAFGKDSFRGAELSEASHFDHITTPKIVESLKGVFIVQAAIGGYFSAVLSREGRVYTFSWGQAERLGHSSDPSDVEPRLLPGLEDVPVAHISTGNCYLLMLAYKPNGMSVYSVGCGLGGKLGHGCKNSKGMPKLIEHFQSLSFKPVSIAAGTWHAAALGEDGRVCTWGWGHTGCLGHGDEEHKSVPTIVEGISNVKAVHLSTGEYTTFVVADNGDVYSFGSSESMNVDLQEDDDAEVPNFSTPSLVHSLKALNKKIVQISPSNASYWLNADMGHSHTFAVTESGNLYAFGGGIRGQLGVKLTDGLERVKSPMHVPIDLH</sequence>
<dbReference type="PANTHER" id="PTHR22870:SF427">
    <property type="entry name" value="OS02G0597000 PROTEIN"/>
    <property type="match status" value="1"/>
</dbReference>
<evidence type="ECO:0000313" key="4">
    <source>
        <dbReference type="EMBL" id="TVU29407.1"/>
    </source>
</evidence>
<dbReference type="EMBL" id="RWGY01000011">
    <property type="protein sequence ID" value="TVU29407.1"/>
    <property type="molecule type" value="Genomic_DNA"/>
</dbReference>
<dbReference type="InterPro" id="IPR000408">
    <property type="entry name" value="Reg_chr_condens"/>
</dbReference>
<gene>
    <name evidence="4" type="ORF">EJB05_20971</name>
</gene>
<evidence type="ECO:0000259" key="3">
    <source>
        <dbReference type="Pfam" id="PF25390"/>
    </source>
</evidence>
<dbReference type="AlphaFoldDB" id="A0A5J9V211"/>
<dbReference type="SUPFAM" id="SSF50985">
    <property type="entry name" value="RCC1/BLIP-II"/>
    <property type="match status" value="1"/>
</dbReference>
<dbReference type="InterPro" id="IPR009091">
    <property type="entry name" value="RCC1/BLIP-II"/>
</dbReference>
<reference evidence="4 5" key="1">
    <citation type="journal article" date="2019" name="Sci. Rep.">
        <title>A high-quality genome of Eragrostis curvula grass provides insights into Poaceae evolution and supports new strategies to enhance forage quality.</title>
        <authorList>
            <person name="Carballo J."/>
            <person name="Santos B.A.C.M."/>
            <person name="Zappacosta D."/>
            <person name="Garbus I."/>
            <person name="Selva J.P."/>
            <person name="Gallo C.A."/>
            <person name="Diaz A."/>
            <person name="Albertini E."/>
            <person name="Caccamo M."/>
            <person name="Echenique V."/>
        </authorList>
    </citation>
    <scope>NUCLEOTIDE SEQUENCE [LARGE SCALE GENOMIC DNA]</scope>
    <source>
        <strain evidence="5">cv. Victoria</strain>
        <tissue evidence="4">Leaf</tissue>
    </source>
</reference>
<dbReference type="InterPro" id="IPR051210">
    <property type="entry name" value="Ub_ligase/GEF_domain"/>
</dbReference>
<feature type="repeat" description="RCC1" evidence="2">
    <location>
        <begin position="452"/>
        <end position="521"/>
    </location>
</feature>
<dbReference type="Gene3D" id="2.130.10.30">
    <property type="entry name" value="Regulator of chromosome condensation 1/beta-lactamase-inhibitor protein II"/>
    <property type="match status" value="2"/>
</dbReference>
<proteinExistence type="predicted"/>
<evidence type="ECO:0000313" key="5">
    <source>
        <dbReference type="Proteomes" id="UP000324897"/>
    </source>
</evidence>
<name>A0A5J9V211_9POAL</name>
<evidence type="ECO:0000256" key="1">
    <source>
        <dbReference type="ARBA" id="ARBA00022737"/>
    </source>
</evidence>
<keyword evidence="1" id="KW-0677">Repeat</keyword>
<accession>A0A5J9V211</accession>
<dbReference type="Proteomes" id="UP000324897">
    <property type="component" value="Chromosome 1"/>
</dbReference>
<dbReference type="InterPro" id="IPR058923">
    <property type="entry name" value="RCC1-like_dom"/>
</dbReference>
<organism evidence="4 5">
    <name type="scientific">Eragrostis curvula</name>
    <name type="common">weeping love grass</name>
    <dbReference type="NCBI Taxonomy" id="38414"/>
    <lineage>
        <taxon>Eukaryota</taxon>
        <taxon>Viridiplantae</taxon>
        <taxon>Streptophyta</taxon>
        <taxon>Embryophyta</taxon>
        <taxon>Tracheophyta</taxon>
        <taxon>Spermatophyta</taxon>
        <taxon>Magnoliopsida</taxon>
        <taxon>Liliopsida</taxon>
        <taxon>Poales</taxon>
        <taxon>Poaceae</taxon>
        <taxon>PACMAD clade</taxon>
        <taxon>Chloridoideae</taxon>
        <taxon>Eragrostideae</taxon>
        <taxon>Eragrostidinae</taxon>
        <taxon>Eragrostis</taxon>
    </lineage>
</organism>
<dbReference type="PANTHER" id="PTHR22870">
    <property type="entry name" value="REGULATOR OF CHROMOSOME CONDENSATION"/>
    <property type="match status" value="1"/>
</dbReference>
<feature type="repeat" description="RCC1" evidence="2">
    <location>
        <begin position="184"/>
        <end position="235"/>
    </location>
</feature>
<keyword evidence="5" id="KW-1185">Reference proteome</keyword>
<dbReference type="Pfam" id="PF25390">
    <property type="entry name" value="WD40_RLD"/>
    <property type="match status" value="1"/>
</dbReference>
<dbReference type="PROSITE" id="PS50012">
    <property type="entry name" value="RCC1_3"/>
    <property type="match status" value="6"/>
</dbReference>
<evidence type="ECO:0000256" key="2">
    <source>
        <dbReference type="PROSITE-ProRule" id="PRU00235"/>
    </source>
</evidence>
<feature type="repeat" description="RCC1" evidence="2">
    <location>
        <begin position="291"/>
        <end position="342"/>
    </location>
</feature>